<dbReference type="GO" id="GO:0005952">
    <property type="term" value="C:cAMP-dependent protein kinase complex"/>
    <property type="evidence" value="ECO:0007669"/>
    <property type="project" value="InterPro"/>
</dbReference>
<name>A0AAU9JJU5_9CILI</name>
<dbReference type="InterPro" id="IPR014710">
    <property type="entry name" value="RmlC-like_jellyroll"/>
</dbReference>
<dbReference type="CDD" id="cd00038">
    <property type="entry name" value="CAP_ED"/>
    <property type="match status" value="2"/>
</dbReference>
<dbReference type="PROSITE" id="PS50042">
    <property type="entry name" value="CNMP_BINDING_3"/>
    <property type="match status" value="2"/>
</dbReference>
<dbReference type="InterPro" id="IPR018490">
    <property type="entry name" value="cNMP-bd_dom_sf"/>
</dbReference>
<dbReference type="InterPro" id="IPR050503">
    <property type="entry name" value="cAMP-dep_PK_reg_su-like"/>
</dbReference>
<accession>A0AAU9JJU5</accession>
<reference evidence="2" key="1">
    <citation type="submission" date="2021-09" db="EMBL/GenBank/DDBJ databases">
        <authorList>
            <consortium name="AG Swart"/>
            <person name="Singh M."/>
            <person name="Singh A."/>
            <person name="Seah K."/>
            <person name="Emmerich C."/>
        </authorList>
    </citation>
    <scope>NUCLEOTIDE SEQUENCE</scope>
    <source>
        <strain evidence="2">ATCC30299</strain>
    </source>
</reference>
<feature type="domain" description="Cyclic nucleotide-binding" evidence="1">
    <location>
        <begin position="35"/>
        <end position="134"/>
    </location>
</feature>
<dbReference type="Gene3D" id="2.60.120.10">
    <property type="entry name" value="Jelly Rolls"/>
    <property type="match status" value="2"/>
</dbReference>
<proteinExistence type="predicted"/>
<evidence type="ECO:0000313" key="3">
    <source>
        <dbReference type="Proteomes" id="UP001162131"/>
    </source>
</evidence>
<evidence type="ECO:0000313" key="2">
    <source>
        <dbReference type="EMBL" id="CAG9327159.1"/>
    </source>
</evidence>
<organism evidence="2 3">
    <name type="scientific">Blepharisma stoltei</name>
    <dbReference type="NCBI Taxonomy" id="1481888"/>
    <lineage>
        <taxon>Eukaryota</taxon>
        <taxon>Sar</taxon>
        <taxon>Alveolata</taxon>
        <taxon>Ciliophora</taxon>
        <taxon>Postciliodesmatophora</taxon>
        <taxon>Heterotrichea</taxon>
        <taxon>Heterotrichida</taxon>
        <taxon>Blepharismidae</taxon>
        <taxon>Blepharisma</taxon>
    </lineage>
</organism>
<evidence type="ECO:0000259" key="1">
    <source>
        <dbReference type="PROSITE" id="PS50042"/>
    </source>
</evidence>
<sequence>MLKKSADELREALMKPNKTEGDINRLKNIFKENPILRQIPPNQRAEFCHLMKLKELAPLEVCITEKDKKPDLYIVLSGKLHVKNRSKEDYFLDQFQIFGYTKLLDHNQWIPSKVTSRENSILIQIPRKRMKRAMEKVKKIQDDARLLEFLVKTVPGVRQLGQAGKEKVLSYFEPCKFKNGDSLIREGEICSHAFIIEEGECKLVSSRHPVRRPESAPSKGLMSRTTSCYNFGLAASGEWVGEDSIILNKPIEFSVIAATSVKALKISKERFSESLARETQNTLRANLENKLLWREQRKKNISQTIMKNVYSEEGVMDQETFSHTEKNYPIATKSALLNIRKIELEKTDFNVKQMLAMPNARQSPKRSLSPLQELMTSGQMTIPVSPIESPVNLMIRPKTNASSIRPNSGLRPSSSHFSQRPISAYTSSFGNRPISALTSFGNRPISAITINGTRNLSHALSLNNLLNEKPEKPLKTKLYSACTLGFTLIPTMTRTQSLNSMATPTVSCQIPAVVDVKDRFGYTKLEIDDPNETYAQKIRKGRPASPNPVEVWAKKYSINLEK</sequence>
<dbReference type="PANTHER" id="PTHR11635:SF152">
    <property type="entry name" value="CAMP-DEPENDENT PROTEIN KINASE TYPE I REGULATORY SUBUNIT-RELATED"/>
    <property type="match status" value="1"/>
</dbReference>
<gene>
    <name evidence="2" type="ORF">BSTOLATCC_MIC43201</name>
</gene>
<comment type="caution">
    <text evidence="2">The sequence shown here is derived from an EMBL/GenBank/DDBJ whole genome shotgun (WGS) entry which is preliminary data.</text>
</comment>
<feature type="domain" description="Cyclic nucleotide-binding" evidence="1">
    <location>
        <begin position="156"/>
        <end position="275"/>
    </location>
</feature>
<dbReference type="InterPro" id="IPR000595">
    <property type="entry name" value="cNMP-bd_dom"/>
</dbReference>
<dbReference type="Pfam" id="PF00027">
    <property type="entry name" value="cNMP_binding"/>
    <property type="match status" value="1"/>
</dbReference>
<dbReference type="AlphaFoldDB" id="A0AAU9JJU5"/>
<dbReference type="SUPFAM" id="SSF51206">
    <property type="entry name" value="cAMP-binding domain-like"/>
    <property type="match status" value="2"/>
</dbReference>
<dbReference type="GO" id="GO:0005829">
    <property type="term" value="C:cytosol"/>
    <property type="evidence" value="ECO:0007669"/>
    <property type="project" value="TreeGrafter"/>
</dbReference>
<dbReference type="PANTHER" id="PTHR11635">
    <property type="entry name" value="CAMP-DEPENDENT PROTEIN KINASE REGULATORY CHAIN"/>
    <property type="match status" value="1"/>
</dbReference>
<keyword evidence="3" id="KW-1185">Reference proteome</keyword>
<dbReference type="Proteomes" id="UP001162131">
    <property type="component" value="Unassembled WGS sequence"/>
</dbReference>
<dbReference type="EMBL" id="CAJZBQ010000043">
    <property type="protein sequence ID" value="CAG9327159.1"/>
    <property type="molecule type" value="Genomic_DNA"/>
</dbReference>
<protein>
    <recommendedName>
        <fullName evidence="1">Cyclic nucleotide-binding domain-containing protein</fullName>
    </recommendedName>
</protein>